<evidence type="ECO:0000313" key="7">
    <source>
        <dbReference type="Proteomes" id="UP001277761"/>
    </source>
</evidence>
<dbReference type="EMBL" id="JAXAVX010000003">
    <property type="protein sequence ID" value="MDX8151691.1"/>
    <property type="molecule type" value="Genomic_DNA"/>
</dbReference>
<dbReference type="Proteomes" id="UP001277761">
    <property type="component" value="Unassembled WGS sequence"/>
</dbReference>
<evidence type="ECO:0000256" key="1">
    <source>
        <dbReference type="ARBA" id="ARBA00022801"/>
    </source>
</evidence>
<gene>
    <name evidence="6" type="ORF">SK069_08815</name>
</gene>
<dbReference type="Gene3D" id="3.20.20.80">
    <property type="entry name" value="Glycosidases"/>
    <property type="match status" value="1"/>
</dbReference>
<keyword evidence="1 3" id="KW-0378">Hydrolase</keyword>
<evidence type="ECO:0000313" key="6">
    <source>
        <dbReference type="EMBL" id="MDX8151691.1"/>
    </source>
</evidence>
<dbReference type="PANTHER" id="PTHR12631:SF10">
    <property type="entry name" value="BETA-XYLOSIDASE-LIKE PROTEIN-RELATED"/>
    <property type="match status" value="1"/>
</dbReference>
<dbReference type="PANTHER" id="PTHR12631">
    <property type="entry name" value="ALPHA-L-IDURONIDASE"/>
    <property type="match status" value="1"/>
</dbReference>
<keyword evidence="7" id="KW-1185">Reference proteome</keyword>
<comment type="caution">
    <text evidence="6">The sequence shown here is derived from an EMBL/GenBank/DDBJ whole genome shotgun (WGS) entry which is preliminary data.</text>
</comment>
<dbReference type="InterPro" id="IPR051923">
    <property type="entry name" value="Glycosyl_Hydrolase_39"/>
</dbReference>
<feature type="chain" id="PRO_5046865892" evidence="4">
    <location>
        <begin position="23"/>
        <end position="534"/>
    </location>
</feature>
<dbReference type="Pfam" id="PF00150">
    <property type="entry name" value="Cellulase"/>
    <property type="match status" value="1"/>
</dbReference>
<evidence type="ECO:0000256" key="4">
    <source>
        <dbReference type="SAM" id="SignalP"/>
    </source>
</evidence>
<dbReference type="SUPFAM" id="SSF51445">
    <property type="entry name" value="(Trans)glycosidases"/>
    <property type="match status" value="1"/>
</dbReference>
<keyword evidence="2 3" id="KW-0326">Glycosidase</keyword>
<sequence>MRRLLLLTATLLVLLPTAGASAYSRMESTFQDDPRLVYGTPKVRNATLDEVKALGVDRIRVSVFWNLLAPQPTSGTKPEGFDGSDPNAYAASAWARYDDLIDAIHARGMKVNLNPTAPGPLWAMSGAFDARIADRTNPSPEEFGAFMVALGRRYAGDFVPSGATAPRPRIDYWSIWNEPNQGGWLSPQWTAVGTSGVEQSPQQYRRLVDASWAALQATGHTPQSDTILVGETAPKGTHAAKDRRTRASAMDAMRFFRRLYCLNDRMGFLTGADAKAVECPETPTAAEFVAAHPGLFQMTGYAHHPYELTLAPDRRPTYPDDWVTTANLGTLTDQLERAMARYKVNRKAIPLYLTEFGYQSFAPDPLGVSLAKQAAYINQAEYIAYKNRYVKTLAQFLLYDDAPTAGDSNENTRWNSSFQTGLRFGEGSGREGRAKPSYDAYRLPIYLPRRNADSKGRLPLWGRVRPGAGSGARTVEVQVRGAKGSYRRLARYRTSKYGFVNRTIRVRRTGAVRLAWKSGTKTYYSRGVSFRARR</sequence>
<evidence type="ECO:0000259" key="5">
    <source>
        <dbReference type="Pfam" id="PF00150"/>
    </source>
</evidence>
<dbReference type="InterPro" id="IPR017853">
    <property type="entry name" value="GH"/>
</dbReference>
<name>A0ABU4VIM6_9ACTN</name>
<reference evidence="6 7" key="1">
    <citation type="submission" date="2023-11" db="EMBL/GenBank/DDBJ databases">
        <authorList>
            <person name="Xu M."/>
            <person name="Jiang T."/>
        </authorList>
    </citation>
    <scope>NUCLEOTIDE SEQUENCE [LARGE SCALE GENOMIC DNA]</scope>
    <source>
        <strain evidence="6 7">SD</strain>
    </source>
</reference>
<feature type="signal peptide" evidence="4">
    <location>
        <begin position="1"/>
        <end position="22"/>
    </location>
</feature>
<feature type="domain" description="Glycoside hydrolase family 5" evidence="5">
    <location>
        <begin position="38"/>
        <end position="368"/>
    </location>
</feature>
<keyword evidence="4" id="KW-0732">Signal</keyword>
<organism evidence="6 7">
    <name type="scientific">Patulibacter brassicae</name>
    <dbReference type="NCBI Taxonomy" id="1705717"/>
    <lineage>
        <taxon>Bacteria</taxon>
        <taxon>Bacillati</taxon>
        <taxon>Actinomycetota</taxon>
        <taxon>Thermoleophilia</taxon>
        <taxon>Solirubrobacterales</taxon>
        <taxon>Patulibacteraceae</taxon>
        <taxon>Patulibacter</taxon>
    </lineage>
</organism>
<evidence type="ECO:0000256" key="2">
    <source>
        <dbReference type="ARBA" id="ARBA00023295"/>
    </source>
</evidence>
<comment type="similarity">
    <text evidence="3">Belongs to the glycosyl hydrolase 5 (cellulase A) family.</text>
</comment>
<evidence type="ECO:0000256" key="3">
    <source>
        <dbReference type="RuleBase" id="RU361153"/>
    </source>
</evidence>
<dbReference type="RefSeq" id="WP_319953845.1">
    <property type="nucleotide sequence ID" value="NZ_JAXAVX010000003.1"/>
</dbReference>
<proteinExistence type="inferred from homology"/>
<protein>
    <submittedName>
        <fullName evidence="6">Cellulase family glycosylhydrolase</fullName>
    </submittedName>
</protein>
<dbReference type="InterPro" id="IPR001547">
    <property type="entry name" value="Glyco_hydro_5"/>
</dbReference>
<accession>A0ABU4VIM6</accession>